<dbReference type="GO" id="GO:0005737">
    <property type="term" value="C:cytoplasm"/>
    <property type="evidence" value="ECO:0007669"/>
    <property type="project" value="UniProtKB-SubCell"/>
</dbReference>
<dbReference type="EC" id="3.1.1.96" evidence="2"/>
<dbReference type="EMBL" id="DTHB01000029">
    <property type="protein sequence ID" value="HGB14390.1"/>
    <property type="molecule type" value="Genomic_DNA"/>
</dbReference>
<comment type="catalytic activity">
    <reaction evidence="2">
        <text>a D-aminoacyl-tRNA + H2O = a tRNA + a D-alpha-amino acid + H(+)</text>
        <dbReference type="Rhea" id="RHEA:13953"/>
        <dbReference type="Rhea" id="RHEA-COMP:10123"/>
        <dbReference type="Rhea" id="RHEA-COMP:10124"/>
        <dbReference type="ChEBI" id="CHEBI:15377"/>
        <dbReference type="ChEBI" id="CHEBI:15378"/>
        <dbReference type="ChEBI" id="CHEBI:59871"/>
        <dbReference type="ChEBI" id="CHEBI:78442"/>
        <dbReference type="ChEBI" id="CHEBI:79333"/>
        <dbReference type="EC" id="3.1.1.96"/>
    </reaction>
</comment>
<dbReference type="PANTHER" id="PTHR10472">
    <property type="entry name" value="D-TYROSYL-TRNA TYR DEACYLASE"/>
    <property type="match status" value="1"/>
</dbReference>
<comment type="caution">
    <text evidence="3">The sequence shown here is derived from an EMBL/GenBank/DDBJ whole genome shotgun (WGS) entry which is preliminary data.</text>
</comment>
<dbReference type="InterPro" id="IPR023509">
    <property type="entry name" value="DTD-like_sf"/>
</dbReference>
<dbReference type="HAMAP" id="MF_00518">
    <property type="entry name" value="Deacylase_Dtd"/>
    <property type="match status" value="1"/>
</dbReference>
<dbReference type="GO" id="GO:0106026">
    <property type="term" value="F:Gly-tRNA(Ala) deacylase activity"/>
    <property type="evidence" value="ECO:0007669"/>
    <property type="project" value="UniProtKB-UniRule"/>
</dbReference>
<dbReference type="GO" id="GO:0019478">
    <property type="term" value="P:D-amino acid catabolic process"/>
    <property type="evidence" value="ECO:0007669"/>
    <property type="project" value="UniProtKB-UniRule"/>
</dbReference>
<reference evidence="3" key="1">
    <citation type="journal article" date="2020" name="mSystems">
        <title>Genome- and Community-Level Interaction Insights into Carbon Utilization and Element Cycling Functions of Hydrothermarchaeota in Hydrothermal Sediment.</title>
        <authorList>
            <person name="Zhou Z."/>
            <person name="Liu Y."/>
            <person name="Xu W."/>
            <person name="Pan J."/>
            <person name="Luo Z.H."/>
            <person name="Li M."/>
        </authorList>
    </citation>
    <scope>NUCLEOTIDE SEQUENCE [LARGE SCALE GENOMIC DNA]</scope>
    <source>
        <strain evidence="3">SpSt-776</strain>
    </source>
</reference>
<dbReference type="AlphaFoldDB" id="A0A7C3WHB3"/>
<evidence type="ECO:0000313" key="3">
    <source>
        <dbReference type="EMBL" id="HGB14390.1"/>
    </source>
</evidence>
<comment type="catalytic activity">
    <reaction evidence="2">
        <text>glycyl-tRNA(Ala) + H2O = tRNA(Ala) + glycine + H(+)</text>
        <dbReference type="Rhea" id="RHEA:53744"/>
        <dbReference type="Rhea" id="RHEA-COMP:9657"/>
        <dbReference type="Rhea" id="RHEA-COMP:13640"/>
        <dbReference type="ChEBI" id="CHEBI:15377"/>
        <dbReference type="ChEBI" id="CHEBI:15378"/>
        <dbReference type="ChEBI" id="CHEBI:57305"/>
        <dbReference type="ChEBI" id="CHEBI:78442"/>
        <dbReference type="ChEBI" id="CHEBI:78522"/>
    </reaction>
</comment>
<keyword evidence="2" id="KW-0963">Cytoplasm</keyword>
<dbReference type="InterPro" id="IPR003732">
    <property type="entry name" value="Daa-tRNA_deacyls_DTD"/>
</dbReference>
<dbReference type="SUPFAM" id="SSF69500">
    <property type="entry name" value="DTD-like"/>
    <property type="match status" value="1"/>
</dbReference>
<dbReference type="Gene3D" id="3.50.80.10">
    <property type="entry name" value="D-tyrosyl-tRNA(Tyr) deacylase"/>
    <property type="match status" value="1"/>
</dbReference>
<organism evidence="3">
    <name type="scientific">Desulfobacca acetoxidans</name>
    <dbReference type="NCBI Taxonomy" id="60893"/>
    <lineage>
        <taxon>Bacteria</taxon>
        <taxon>Pseudomonadati</taxon>
        <taxon>Thermodesulfobacteriota</taxon>
        <taxon>Desulfobaccia</taxon>
        <taxon>Desulfobaccales</taxon>
        <taxon>Desulfobaccaceae</taxon>
        <taxon>Desulfobacca</taxon>
    </lineage>
</organism>
<comment type="domain">
    <text evidence="2">A Gly-cisPro motif from one monomer fits into the active site of the other monomer to allow specific chiral rejection of L-amino acids.</text>
</comment>
<sequence length="149" mass="16350">MRAVVQRVKEAWVRVNGEEVSRIGPGLLILAGVAADDGPEDVKYMANKLLNLRIFSEGERLLHLSLLDLKYEALVVSQFTLLGDCRKGRRPSFDQAAPPELAEKLYDDLVAALAAGGIRVATGRFREMMEVGLINDGPVTLILDSKKAF</sequence>
<dbReference type="Pfam" id="PF02580">
    <property type="entry name" value="Tyr_Deacylase"/>
    <property type="match status" value="1"/>
</dbReference>
<dbReference type="PANTHER" id="PTHR10472:SF5">
    <property type="entry name" value="D-AMINOACYL-TRNA DEACYLASE 1"/>
    <property type="match status" value="1"/>
</dbReference>
<dbReference type="NCBIfam" id="TIGR00256">
    <property type="entry name" value="D-aminoacyl-tRNA deacylase"/>
    <property type="match status" value="1"/>
</dbReference>
<feature type="short sequence motif" description="Gly-cisPro motif, important for rejection of L-amino acids" evidence="2">
    <location>
        <begin position="137"/>
        <end position="138"/>
    </location>
</feature>
<dbReference type="FunFam" id="3.50.80.10:FF:000001">
    <property type="entry name" value="D-aminoacyl-tRNA deacylase"/>
    <property type="match status" value="1"/>
</dbReference>
<evidence type="ECO:0000256" key="2">
    <source>
        <dbReference type="HAMAP-Rule" id="MF_00518"/>
    </source>
</evidence>
<accession>A0A7C3WHB3</accession>
<comment type="subunit">
    <text evidence="2">Homodimer.</text>
</comment>
<dbReference type="GO" id="GO:0051500">
    <property type="term" value="F:D-tyrosyl-tRNA(Tyr) deacylase activity"/>
    <property type="evidence" value="ECO:0007669"/>
    <property type="project" value="TreeGrafter"/>
</dbReference>
<dbReference type="GO" id="GO:0000049">
    <property type="term" value="F:tRNA binding"/>
    <property type="evidence" value="ECO:0007669"/>
    <property type="project" value="UniProtKB-UniRule"/>
</dbReference>
<gene>
    <name evidence="2" type="primary">dtd</name>
    <name evidence="3" type="ORF">ENV62_04015</name>
</gene>
<protein>
    <recommendedName>
        <fullName evidence="2">D-aminoacyl-tRNA deacylase</fullName>
        <shortName evidence="2">DTD</shortName>
        <ecNumber evidence="2">3.1.1.96</ecNumber>
    </recommendedName>
    <alternativeName>
        <fullName evidence="2">Gly-tRNA(Ala) deacylase</fullName>
        <ecNumber evidence="2">3.1.1.-</ecNumber>
    </alternativeName>
</protein>
<keyword evidence="2 3" id="KW-0378">Hydrolase</keyword>
<keyword evidence="2" id="KW-0694">RNA-binding</keyword>
<comment type="function">
    <text evidence="2">An aminoacyl-tRNA editing enzyme that deacylates mischarged D-aminoacyl-tRNAs. Also deacylates mischarged glycyl-tRNA(Ala), protecting cells against glycine mischarging by AlaRS. Acts via tRNA-based rather than protein-based catalysis; rejects L-amino acids rather than detecting D-amino acids in the active site. By recycling D-aminoacyl-tRNA to D-amino acids and free tRNA molecules, this enzyme counteracts the toxicity associated with the formation of D-aminoacyl-tRNA entities in vivo and helps enforce protein L-homochirality.</text>
</comment>
<comment type="subcellular location">
    <subcellularLocation>
        <location evidence="2">Cytoplasm</location>
    </subcellularLocation>
</comment>
<dbReference type="GO" id="GO:0043908">
    <property type="term" value="F:Ser(Gly)-tRNA(Ala) hydrolase activity"/>
    <property type="evidence" value="ECO:0007669"/>
    <property type="project" value="UniProtKB-UniRule"/>
</dbReference>
<comment type="similarity">
    <text evidence="1 2">Belongs to the DTD family.</text>
</comment>
<evidence type="ECO:0000256" key="1">
    <source>
        <dbReference type="ARBA" id="ARBA00009673"/>
    </source>
</evidence>
<name>A0A7C3WHB3_9BACT</name>
<dbReference type="EC" id="3.1.1.-" evidence="2"/>
<proteinExistence type="inferred from homology"/>
<keyword evidence="2" id="KW-0820">tRNA-binding</keyword>